<keyword evidence="1" id="KW-0862">Zinc</keyword>
<dbReference type="GO" id="GO:0008270">
    <property type="term" value="F:zinc ion binding"/>
    <property type="evidence" value="ECO:0007669"/>
    <property type="project" value="UniProtKB-KW"/>
</dbReference>
<dbReference type="OrthoDB" id="1671098at2759"/>
<keyword evidence="1" id="KW-0479">Metal-binding</keyword>
<evidence type="ECO:0000313" key="3">
    <source>
        <dbReference type="Proteomes" id="UP000250321"/>
    </source>
</evidence>
<keyword evidence="2" id="KW-0418">Kinase</keyword>
<dbReference type="Gene3D" id="2.60.200.40">
    <property type="match status" value="1"/>
</dbReference>
<reference evidence="2 3" key="1">
    <citation type="submission" date="2018-02" db="EMBL/GenBank/DDBJ databases">
        <title>Draft genome of wild Prunus yedoensis var. nudiflora.</title>
        <authorList>
            <person name="Baek S."/>
            <person name="Kim J.-H."/>
            <person name="Choi K."/>
            <person name="Kim G.-B."/>
            <person name="Cho A."/>
            <person name="Jang H."/>
            <person name="Shin C.-H."/>
            <person name="Yu H.-J."/>
            <person name="Mun J.-H."/>
        </authorList>
    </citation>
    <scope>NUCLEOTIDE SEQUENCE [LARGE SCALE GENOMIC DNA]</scope>
    <source>
        <strain evidence="3">cv. Jeju island</strain>
        <tissue evidence="2">Leaf</tissue>
    </source>
</reference>
<dbReference type="AlphaFoldDB" id="A0A314ZU34"/>
<keyword evidence="3" id="KW-1185">Reference proteome</keyword>
<gene>
    <name evidence="2" type="ORF">Pyn_22270</name>
</gene>
<protein>
    <submittedName>
        <fullName evidence="2">Diacylglycerol kinase 1</fullName>
    </submittedName>
</protein>
<evidence type="ECO:0000313" key="2">
    <source>
        <dbReference type="EMBL" id="PQQ20471.1"/>
    </source>
</evidence>
<dbReference type="InterPro" id="IPR037607">
    <property type="entry name" value="DGK"/>
</dbReference>
<evidence type="ECO:0000256" key="1">
    <source>
        <dbReference type="ARBA" id="ARBA00022771"/>
    </source>
</evidence>
<dbReference type="Proteomes" id="UP000250321">
    <property type="component" value="Unassembled WGS sequence"/>
</dbReference>
<keyword evidence="1" id="KW-0863">Zinc-finger</keyword>
<dbReference type="PANTHER" id="PTHR11255">
    <property type="entry name" value="DIACYLGLYCEROL KINASE"/>
    <property type="match status" value="1"/>
</dbReference>
<sequence length="103" mass="11308">MPCITRLGEVGLSRARRLAQGQSIKIHLFAALPVQVDGEPWFQQPCTLAISHNGQAFMLKRAAEEPLGHAAIITDVLENAETNHVISAVQKRALLQEMALRLT</sequence>
<organism evidence="2 3">
    <name type="scientific">Prunus yedoensis var. nudiflora</name>
    <dbReference type="NCBI Taxonomy" id="2094558"/>
    <lineage>
        <taxon>Eukaryota</taxon>
        <taxon>Viridiplantae</taxon>
        <taxon>Streptophyta</taxon>
        <taxon>Embryophyta</taxon>
        <taxon>Tracheophyta</taxon>
        <taxon>Spermatophyta</taxon>
        <taxon>Magnoliopsida</taxon>
        <taxon>eudicotyledons</taxon>
        <taxon>Gunneridae</taxon>
        <taxon>Pentapetalae</taxon>
        <taxon>rosids</taxon>
        <taxon>fabids</taxon>
        <taxon>Rosales</taxon>
        <taxon>Rosaceae</taxon>
        <taxon>Amygdaloideae</taxon>
        <taxon>Amygdaleae</taxon>
        <taxon>Prunus</taxon>
    </lineage>
</organism>
<keyword evidence="2" id="KW-0808">Transferase</keyword>
<accession>A0A314ZU34</accession>
<dbReference type="GO" id="GO:0016020">
    <property type="term" value="C:membrane"/>
    <property type="evidence" value="ECO:0007669"/>
    <property type="project" value="UniProtKB-SubCell"/>
</dbReference>
<dbReference type="SUPFAM" id="SSF111331">
    <property type="entry name" value="NAD kinase/diacylglycerol kinase-like"/>
    <property type="match status" value="1"/>
</dbReference>
<dbReference type="EMBL" id="PJQY01000035">
    <property type="protein sequence ID" value="PQQ20471.1"/>
    <property type="molecule type" value="Genomic_DNA"/>
</dbReference>
<name>A0A314ZU34_PRUYE</name>
<dbReference type="STRING" id="2094558.A0A314ZU34"/>
<dbReference type="GO" id="GO:0007165">
    <property type="term" value="P:signal transduction"/>
    <property type="evidence" value="ECO:0007669"/>
    <property type="project" value="InterPro"/>
</dbReference>
<proteinExistence type="predicted"/>
<dbReference type="PANTHER" id="PTHR11255:SF54">
    <property type="entry name" value="DIACYLGLYCEROL KINASE THETA"/>
    <property type="match status" value="1"/>
</dbReference>
<dbReference type="InterPro" id="IPR016064">
    <property type="entry name" value="NAD/diacylglycerol_kinase_sf"/>
</dbReference>
<comment type="caution">
    <text evidence="2">The sequence shown here is derived from an EMBL/GenBank/DDBJ whole genome shotgun (WGS) entry which is preliminary data.</text>
</comment>
<dbReference type="GO" id="GO:0004143">
    <property type="term" value="F:ATP-dependent diacylglycerol kinase activity"/>
    <property type="evidence" value="ECO:0007669"/>
    <property type="project" value="InterPro"/>
</dbReference>